<comment type="caution">
    <text evidence="2">The sequence shown here is derived from an EMBL/GenBank/DDBJ whole genome shotgun (WGS) entry which is preliminary data.</text>
</comment>
<keyword evidence="1" id="KW-0812">Transmembrane</keyword>
<gene>
    <name evidence="2" type="ORF">A3H70_00465</name>
</gene>
<dbReference type="EMBL" id="MHKO01000035">
    <property type="protein sequence ID" value="OGY91844.1"/>
    <property type="molecule type" value="Genomic_DNA"/>
</dbReference>
<dbReference type="STRING" id="1798553.A3H70_00465"/>
<protein>
    <submittedName>
        <fullName evidence="2">Uncharacterized protein</fullName>
    </submittedName>
</protein>
<accession>A0A1G2BRQ7</accession>
<name>A0A1G2BRQ7_9BACT</name>
<sequence length="477" mass="54096">MPELLIKPTTISKTLSLIFNIDTAGWYVLSVSARVRDEKQRGADATDDEDLRIEIDGEKFSKLNNPQRYFDSPAAFSGGKLHNTSKTVYFITQFRAGKHAVSLIPDQGALVERVDIQNIADPSHVAFGLNQQAEDGNNKPWLTFVLRDLGLKSLTVKAQARWRFSDGDDIKVIVDDNIKKNKSSILHRNWIFASNVIRKILKSETGEANADKPEQSIKWGVRWLDHKAQGITDAGERHWRPWNEAVRNYNSQGNTKYEKEVYGVYKNGIDNRDKKNPIKLWTIIFFLLGCGVAGSVLFGIQRYNNQGKMWLTFEDGKEKRAAYVLTLNRIEGLVVRHIPISVEYTNGGNTFAIIKRATPQERVEDLFGSEPYAVVVTGEGWGGFLIKYVLKETDNGLALVPIVGEYGEGDDNDAFHADEISFVDTDGDGIMEVDEAGYVFYENALDQIWHSWYQYNASAGRYEFFRKDKEIATEWDI</sequence>
<feature type="transmembrane region" description="Helical" evidence="1">
    <location>
        <begin position="280"/>
        <end position="300"/>
    </location>
</feature>
<reference evidence="2 3" key="1">
    <citation type="journal article" date="2016" name="Nat. Commun.">
        <title>Thousands of microbial genomes shed light on interconnected biogeochemical processes in an aquifer system.</title>
        <authorList>
            <person name="Anantharaman K."/>
            <person name="Brown C.T."/>
            <person name="Hug L.A."/>
            <person name="Sharon I."/>
            <person name="Castelle C.J."/>
            <person name="Probst A.J."/>
            <person name="Thomas B.C."/>
            <person name="Singh A."/>
            <person name="Wilkins M.J."/>
            <person name="Karaoz U."/>
            <person name="Brodie E.L."/>
            <person name="Williams K.H."/>
            <person name="Hubbard S.S."/>
            <person name="Banfield J.F."/>
        </authorList>
    </citation>
    <scope>NUCLEOTIDE SEQUENCE [LARGE SCALE GENOMIC DNA]</scope>
</reference>
<keyword evidence="1" id="KW-1133">Transmembrane helix</keyword>
<organism evidence="2 3">
    <name type="scientific">Candidatus Komeilibacteria bacterium RIFCSPLOWO2_02_FULL_48_11</name>
    <dbReference type="NCBI Taxonomy" id="1798553"/>
    <lineage>
        <taxon>Bacteria</taxon>
        <taxon>Candidatus Komeiliibacteriota</taxon>
    </lineage>
</organism>
<evidence type="ECO:0000313" key="3">
    <source>
        <dbReference type="Proteomes" id="UP000178109"/>
    </source>
</evidence>
<proteinExistence type="predicted"/>
<keyword evidence="1" id="KW-0472">Membrane</keyword>
<dbReference type="Proteomes" id="UP000178109">
    <property type="component" value="Unassembled WGS sequence"/>
</dbReference>
<evidence type="ECO:0000256" key="1">
    <source>
        <dbReference type="SAM" id="Phobius"/>
    </source>
</evidence>
<dbReference type="AlphaFoldDB" id="A0A1G2BRQ7"/>
<evidence type="ECO:0000313" key="2">
    <source>
        <dbReference type="EMBL" id="OGY91844.1"/>
    </source>
</evidence>